<feature type="transmembrane region" description="Helical" evidence="1">
    <location>
        <begin position="39"/>
        <end position="60"/>
    </location>
</feature>
<feature type="transmembrane region" description="Helical" evidence="1">
    <location>
        <begin position="309"/>
        <end position="330"/>
    </location>
</feature>
<organism evidence="2 3">
    <name type="scientific">Montanilutibacter psychrotolerans</name>
    <dbReference type="NCBI Taxonomy" id="1327343"/>
    <lineage>
        <taxon>Bacteria</taxon>
        <taxon>Pseudomonadati</taxon>
        <taxon>Pseudomonadota</taxon>
        <taxon>Gammaproteobacteria</taxon>
        <taxon>Lysobacterales</taxon>
        <taxon>Lysobacteraceae</taxon>
        <taxon>Montanilutibacter</taxon>
    </lineage>
</organism>
<dbReference type="EMBL" id="RIBS01000008">
    <property type="protein sequence ID" value="RNF82387.1"/>
    <property type="molecule type" value="Genomic_DNA"/>
</dbReference>
<feature type="transmembrane region" description="Helical" evidence="1">
    <location>
        <begin position="72"/>
        <end position="93"/>
    </location>
</feature>
<keyword evidence="1" id="KW-0472">Membrane</keyword>
<keyword evidence="1" id="KW-1133">Transmembrane helix</keyword>
<evidence type="ECO:0000313" key="2">
    <source>
        <dbReference type="EMBL" id="RNF82387.1"/>
    </source>
</evidence>
<keyword evidence="1" id="KW-0812">Transmembrane</keyword>
<keyword evidence="3" id="KW-1185">Reference proteome</keyword>
<reference evidence="2 3" key="1">
    <citation type="submission" date="2018-11" db="EMBL/GenBank/DDBJ databases">
        <title>Lysobacter cryohumiis sp. nov., isolated from soil in the Tianshan Mountains, Xinjiang, China.</title>
        <authorList>
            <person name="Luo Y."/>
            <person name="Sheng H."/>
        </authorList>
    </citation>
    <scope>NUCLEOTIDE SEQUENCE [LARGE SCALE GENOMIC DNA]</scope>
    <source>
        <strain evidence="2 3">ZS60</strain>
    </source>
</reference>
<protein>
    <submittedName>
        <fullName evidence="2">Uncharacterized protein</fullName>
    </submittedName>
</protein>
<evidence type="ECO:0000256" key="1">
    <source>
        <dbReference type="SAM" id="Phobius"/>
    </source>
</evidence>
<comment type="caution">
    <text evidence="2">The sequence shown here is derived from an EMBL/GenBank/DDBJ whole genome shotgun (WGS) entry which is preliminary data.</text>
</comment>
<name>A0A3M8SM07_9GAMM</name>
<evidence type="ECO:0000313" key="3">
    <source>
        <dbReference type="Proteomes" id="UP000267049"/>
    </source>
</evidence>
<sequence>MPSRGEPATDQPDGAGQVRDINPAYLEFVQTERNSWRGFGWVLGGGGGLMCLLMLAPLVWSMVHAAPKVGPLVAYGLSAFVMLLPLVGAFIAYRAARLPMAPVILSRRLRRFYYWKDRKSGWVSVDYDRAVALINMNVVATQAGGYVGFRLHVVDMEPAGRRILAQIPVSEAARSHEVGCGLWEFIRRYMDRSQKQLPAVPYRPLPGDRASLYARIERDIYTGYVDAEHRLPPGFFHTFYFGFSAMLEYWYYRAMAWIERTAPRPALPPELTEAMTWEGDNPYTITPPTGLERDAMEGRLPQVNARWRVAHVLSTLLYGGAFVGMVWMGWSMAAELG</sequence>
<dbReference type="AlphaFoldDB" id="A0A3M8SM07"/>
<dbReference type="Proteomes" id="UP000267049">
    <property type="component" value="Unassembled WGS sequence"/>
</dbReference>
<proteinExistence type="predicted"/>
<accession>A0A3M8SM07</accession>
<gene>
    <name evidence="2" type="ORF">EER27_14655</name>
</gene>